<dbReference type="STRING" id="1122125.GCA_000423185_02573"/>
<dbReference type="EMBL" id="NHON01000043">
    <property type="protein sequence ID" value="OWJ65143.1"/>
    <property type="molecule type" value="Genomic_DNA"/>
</dbReference>
<dbReference type="SUPFAM" id="SSF53850">
    <property type="entry name" value="Periplasmic binding protein-like II"/>
    <property type="match status" value="1"/>
</dbReference>
<feature type="compositionally biased region" description="Basic residues" evidence="4">
    <location>
        <begin position="1"/>
        <end position="21"/>
    </location>
</feature>
<comment type="caution">
    <text evidence="6">The sequence shown here is derived from an EMBL/GenBank/DDBJ whole genome shotgun (WGS) entry which is preliminary data.</text>
</comment>
<dbReference type="CDD" id="cd13585">
    <property type="entry name" value="PBP2_TMBP_like"/>
    <property type="match status" value="1"/>
</dbReference>
<dbReference type="Pfam" id="PF01547">
    <property type="entry name" value="SBP_bac_1"/>
    <property type="match status" value="1"/>
</dbReference>
<comment type="similarity">
    <text evidence="1">Belongs to the bacterial solute-binding protein 1 family.</text>
</comment>
<gene>
    <name evidence="6" type="ORF">BWR60_21310</name>
</gene>
<keyword evidence="7" id="KW-1185">Reference proteome</keyword>
<evidence type="ECO:0000256" key="1">
    <source>
        <dbReference type="ARBA" id="ARBA00008520"/>
    </source>
</evidence>
<dbReference type="AlphaFoldDB" id="A0A211ZIR6"/>
<evidence type="ECO:0000313" key="7">
    <source>
        <dbReference type="Proteomes" id="UP000196655"/>
    </source>
</evidence>
<keyword evidence="3" id="KW-0732">Signal</keyword>
<dbReference type="Gene3D" id="3.40.190.10">
    <property type="entry name" value="Periplasmic binding protein-like II"/>
    <property type="match status" value="1"/>
</dbReference>
<dbReference type="GO" id="GO:1901982">
    <property type="term" value="F:maltose binding"/>
    <property type="evidence" value="ECO:0007669"/>
    <property type="project" value="TreeGrafter"/>
</dbReference>
<dbReference type="PANTHER" id="PTHR30061:SF50">
    <property type="entry name" value="MALTOSE_MALTODEXTRIN-BINDING PERIPLASMIC PROTEIN"/>
    <property type="match status" value="1"/>
</dbReference>
<evidence type="ECO:0000256" key="3">
    <source>
        <dbReference type="ARBA" id="ARBA00022729"/>
    </source>
</evidence>
<reference evidence="7" key="1">
    <citation type="submission" date="2017-05" db="EMBL/GenBank/DDBJ databases">
        <authorList>
            <person name="Macchi M."/>
            <person name="Festa S."/>
            <person name="Coppotelli B.M."/>
            <person name="Morelli I.S."/>
        </authorList>
    </citation>
    <scope>NUCLEOTIDE SEQUENCE [LARGE SCALE GENOMIC DNA]</scope>
    <source>
        <strain evidence="7">I</strain>
    </source>
</reference>
<evidence type="ECO:0000256" key="4">
    <source>
        <dbReference type="SAM" id="MobiDB-lite"/>
    </source>
</evidence>
<organism evidence="6 7">
    <name type="scientific">Inquilinus limosus</name>
    <dbReference type="NCBI Taxonomy" id="171674"/>
    <lineage>
        <taxon>Bacteria</taxon>
        <taxon>Pseudomonadati</taxon>
        <taxon>Pseudomonadota</taxon>
        <taxon>Alphaproteobacteria</taxon>
        <taxon>Rhodospirillales</taxon>
        <taxon>Rhodospirillaceae</taxon>
        <taxon>Inquilinus</taxon>
    </lineage>
</organism>
<dbReference type="GO" id="GO:0055052">
    <property type="term" value="C:ATP-binding cassette (ABC) transporter complex, substrate-binding subunit-containing"/>
    <property type="evidence" value="ECO:0007669"/>
    <property type="project" value="TreeGrafter"/>
</dbReference>
<dbReference type="GO" id="GO:0042956">
    <property type="term" value="P:maltodextrin transmembrane transport"/>
    <property type="evidence" value="ECO:0007669"/>
    <property type="project" value="TreeGrafter"/>
</dbReference>
<keyword evidence="5" id="KW-0472">Membrane</keyword>
<dbReference type="PANTHER" id="PTHR30061">
    <property type="entry name" value="MALTOSE-BINDING PERIPLASMIC PROTEIN"/>
    <property type="match status" value="1"/>
</dbReference>
<evidence type="ECO:0000256" key="5">
    <source>
        <dbReference type="SAM" id="Phobius"/>
    </source>
</evidence>
<evidence type="ECO:0008006" key="8">
    <source>
        <dbReference type="Google" id="ProtNLM"/>
    </source>
</evidence>
<proteinExistence type="inferred from homology"/>
<protein>
    <recommendedName>
        <fullName evidence="8">Maltodextrin-binding protein</fullName>
    </recommendedName>
</protein>
<dbReference type="InterPro" id="IPR006059">
    <property type="entry name" value="SBP"/>
</dbReference>
<evidence type="ECO:0000256" key="2">
    <source>
        <dbReference type="ARBA" id="ARBA00022448"/>
    </source>
</evidence>
<name>A0A211ZIR6_9PROT</name>
<keyword evidence="2" id="KW-0813">Transport</keyword>
<dbReference type="Proteomes" id="UP000196655">
    <property type="component" value="Unassembled WGS sequence"/>
</dbReference>
<feature type="transmembrane region" description="Helical" evidence="5">
    <location>
        <begin position="67"/>
        <end position="86"/>
    </location>
</feature>
<feature type="compositionally biased region" description="Polar residues" evidence="4">
    <location>
        <begin position="44"/>
        <end position="53"/>
    </location>
</feature>
<feature type="region of interest" description="Disordered" evidence="4">
    <location>
        <begin position="1"/>
        <end position="57"/>
    </location>
</feature>
<keyword evidence="5" id="KW-1133">Transmembrane helix</keyword>
<accession>A0A211ZIR6</accession>
<sequence length="473" mass="51268">MPHRDRHQPRRGRRLSARRGRPGAGPAAAPGRDETPALIPPGSGRSQAKQHTSQPREARMNLRSMRLGPSLCVLLMAAGLSGPALAETAEIRFFIPGASDEVSQKTLPGFIADFEAKNPDIKVKVEGVGWDEAFQKLSTDFIAGRAADVVYIGTRNVAELSMMGAIQPVDGLVDAATLGRIPETLRQAAQFGGKQMAVPMAFSTQALYYRTDLIPTPPKSWDELVATAKAVMEKNPGMYGYATSAAAHVTLVSQFLNFVYQNGGEAFDSSGETKINSPEAVAALQFYVDLFQKDKVVPNPLELNREQHPPLFAQGKIAMMVSGPWGKSIMGLPPDNKTAPYAVAPLPCGKECKGEQVSDSLAISAKSEHPEAAGKFVAYLLQPEVHAKWDDQRGLVPLLAEEEQMDTFKTPFWQTFIAMKASGFAQPTPRAWQPFEKILVEAVQSAILGKATPQEALDAAAEKIRKARIEPRA</sequence>
<evidence type="ECO:0000313" key="6">
    <source>
        <dbReference type="EMBL" id="OWJ65143.1"/>
    </source>
</evidence>
<dbReference type="OrthoDB" id="9805950at2"/>
<keyword evidence="5" id="KW-0812">Transmembrane</keyword>
<dbReference type="GO" id="GO:0015768">
    <property type="term" value="P:maltose transport"/>
    <property type="evidence" value="ECO:0007669"/>
    <property type="project" value="TreeGrafter"/>
</dbReference>